<accession>A0A7S2G008</accession>
<name>A0A7S2G008_9STRA</name>
<feature type="region of interest" description="Disordered" evidence="1">
    <location>
        <begin position="118"/>
        <end position="140"/>
    </location>
</feature>
<gene>
    <name evidence="2" type="ORF">FPAR1323_LOCUS10936</name>
</gene>
<dbReference type="EMBL" id="HBGT01020821">
    <property type="protein sequence ID" value="CAD9425044.1"/>
    <property type="molecule type" value="Transcribed_RNA"/>
</dbReference>
<organism evidence="2">
    <name type="scientific">Florenciella parvula</name>
    <dbReference type="NCBI Taxonomy" id="236787"/>
    <lineage>
        <taxon>Eukaryota</taxon>
        <taxon>Sar</taxon>
        <taxon>Stramenopiles</taxon>
        <taxon>Ochrophyta</taxon>
        <taxon>Dictyochophyceae</taxon>
        <taxon>Florenciellales</taxon>
        <taxon>Florenciella</taxon>
    </lineage>
</organism>
<evidence type="ECO:0000256" key="1">
    <source>
        <dbReference type="SAM" id="MobiDB-lite"/>
    </source>
</evidence>
<dbReference type="AlphaFoldDB" id="A0A7S2G008"/>
<sequence>MCTKLGALLEAADAASPPTALTFVIVVAASSSMRRGTAWHALTQTPYRRAMLEIPLQQHGYMAGHQHIEKEATRMSSCDTACLFWQNNTATGDARSSLVPFPPSLEADIRATFRSAVPYMNKKKKKSTGGGEKSGKGGRR</sequence>
<reference evidence="2" key="1">
    <citation type="submission" date="2021-01" db="EMBL/GenBank/DDBJ databases">
        <authorList>
            <person name="Corre E."/>
            <person name="Pelletier E."/>
            <person name="Niang G."/>
            <person name="Scheremetjew M."/>
            <person name="Finn R."/>
            <person name="Kale V."/>
            <person name="Holt S."/>
            <person name="Cochrane G."/>
            <person name="Meng A."/>
            <person name="Brown T."/>
            <person name="Cohen L."/>
        </authorList>
    </citation>
    <scope>NUCLEOTIDE SEQUENCE</scope>
    <source>
        <strain evidence="2">RCC1693</strain>
    </source>
</reference>
<protein>
    <submittedName>
        <fullName evidence="2">Uncharacterized protein</fullName>
    </submittedName>
</protein>
<evidence type="ECO:0000313" key="2">
    <source>
        <dbReference type="EMBL" id="CAD9425044.1"/>
    </source>
</evidence>
<proteinExistence type="predicted"/>